<proteinExistence type="predicted"/>
<evidence type="ECO:0000313" key="3">
    <source>
        <dbReference type="Proteomes" id="UP001180020"/>
    </source>
</evidence>
<sequence length="77" mass="9192">MLEVLVGRDFLPRGSDICTRRPLVLQLIQNPRKPGEEVMEDVEWGEFMHLPRVKFSGFQKIRLKIQPDYHDNSHWFN</sequence>
<organism evidence="2 3">
    <name type="scientific">Acorus calamus</name>
    <name type="common">Sweet flag</name>
    <dbReference type="NCBI Taxonomy" id="4465"/>
    <lineage>
        <taxon>Eukaryota</taxon>
        <taxon>Viridiplantae</taxon>
        <taxon>Streptophyta</taxon>
        <taxon>Embryophyta</taxon>
        <taxon>Tracheophyta</taxon>
        <taxon>Spermatophyta</taxon>
        <taxon>Magnoliopsida</taxon>
        <taxon>Liliopsida</taxon>
        <taxon>Acoraceae</taxon>
        <taxon>Acorus</taxon>
    </lineage>
</organism>
<dbReference type="InterPro" id="IPR019762">
    <property type="entry name" value="Dynamin_GTPase_CS"/>
</dbReference>
<gene>
    <name evidence="2" type="primary">DRP3A</name>
    <name evidence="2" type="ORF">QJS10_CPA08g00601</name>
</gene>
<dbReference type="Proteomes" id="UP001180020">
    <property type="component" value="Unassembled WGS sequence"/>
</dbReference>
<dbReference type="GO" id="GO:0005737">
    <property type="term" value="C:cytoplasm"/>
    <property type="evidence" value="ECO:0007669"/>
    <property type="project" value="TreeGrafter"/>
</dbReference>
<comment type="caution">
    <text evidence="2">The sequence shown here is derived from an EMBL/GenBank/DDBJ whole genome shotgun (WGS) entry which is preliminary data.</text>
</comment>
<dbReference type="GO" id="GO:0003924">
    <property type="term" value="F:GTPase activity"/>
    <property type="evidence" value="ECO:0007669"/>
    <property type="project" value="TreeGrafter"/>
</dbReference>
<reference evidence="2" key="1">
    <citation type="journal article" date="2023" name="Nat. Commun.">
        <title>Diploid and tetraploid genomes of Acorus and the evolution of monocots.</title>
        <authorList>
            <person name="Ma L."/>
            <person name="Liu K.W."/>
            <person name="Li Z."/>
            <person name="Hsiao Y.Y."/>
            <person name="Qi Y."/>
            <person name="Fu T."/>
            <person name="Tang G.D."/>
            <person name="Zhang D."/>
            <person name="Sun W.H."/>
            <person name="Liu D.K."/>
            <person name="Li Y."/>
            <person name="Chen G.Z."/>
            <person name="Liu X.D."/>
            <person name="Liao X.Y."/>
            <person name="Jiang Y.T."/>
            <person name="Yu X."/>
            <person name="Hao Y."/>
            <person name="Huang J."/>
            <person name="Zhao X.W."/>
            <person name="Ke S."/>
            <person name="Chen Y.Y."/>
            <person name="Wu W.L."/>
            <person name="Hsu J.L."/>
            <person name="Lin Y.F."/>
            <person name="Huang M.D."/>
            <person name="Li C.Y."/>
            <person name="Huang L."/>
            <person name="Wang Z.W."/>
            <person name="Zhao X."/>
            <person name="Zhong W.Y."/>
            <person name="Peng D.H."/>
            <person name="Ahmad S."/>
            <person name="Lan S."/>
            <person name="Zhang J.S."/>
            <person name="Tsai W.C."/>
            <person name="Van de Peer Y."/>
            <person name="Liu Z.J."/>
        </authorList>
    </citation>
    <scope>NUCLEOTIDE SEQUENCE</scope>
    <source>
        <strain evidence="2">CP</strain>
    </source>
</reference>
<dbReference type="GO" id="GO:0016020">
    <property type="term" value="C:membrane"/>
    <property type="evidence" value="ECO:0007669"/>
    <property type="project" value="TreeGrafter"/>
</dbReference>
<dbReference type="Gene3D" id="3.40.50.300">
    <property type="entry name" value="P-loop containing nucleotide triphosphate hydrolases"/>
    <property type="match status" value="1"/>
</dbReference>
<dbReference type="Pfam" id="PF00350">
    <property type="entry name" value="Dynamin_N"/>
    <property type="match status" value="1"/>
</dbReference>
<dbReference type="PANTHER" id="PTHR11566">
    <property type="entry name" value="DYNAMIN"/>
    <property type="match status" value="1"/>
</dbReference>
<evidence type="ECO:0000313" key="2">
    <source>
        <dbReference type="EMBL" id="KAK1310992.1"/>
    </source>
</evidence>
<protein>
    <submittedName>
        <fullName evidence="2">Dynamin-related protein 3A</fullName>
    </submittedName>
</protein>
<dbReference type="PANTHER" id="PTHR11566:SF21">
    <property type="entry name" value="DYNAMIN RELATED PROTEIN 1, ISOFORM A"/>
    <property type="match status" value="1"/>
</dbReference>
<dbReference type="EMBL" id="JAUJYO010000008">
    <property type="protein sequence ID" value="KAK1310992.1"/>
    <property type="molecule type" value="Genomic_DNA"/>
</dbReference>
<dbReference type="InterPro" id="IPR045063">
    <property type="entry name" value="Dynamin_N"/>
</dbReference>
<dbReference type="AlphaFoldDB" id="A0AAV9ECL6"/>
<dbReference type="SUPFAM" id="SSF52540">
    <property type="entry name" value="P-loop containing nucleoside triphosphate hydrolases"/>
    <property type="match status" value="1"/>
</dbReference>
<dbReference type="InterPro" id="IPR027417">
    <property type="entry name" value="P-loop_NTPase"/>
</dbReference>
<dbReference type="GO" id="GO:0008017">
    <property type="term" value="F:microtubule binding"/>
    <property type="evidence" value="ECO:0007669"/>
    <property type="project" value="TreeGrafter"/>
</dbReference>
<dbReference type="PROSITE" id="PS00410">
    <property type="entry name" value="G_DYNAMIN_1"/>
    <property type="match status" value="1"/>
</dbReference>
<dbReference type="GO" id="GO:0005874">
    <property type="term" value="C:microtubule"/>
    <property type="evidence" value="ECO:0007669"/>
    <property type="project" value="TreeGrafter"/>
</dbReference>
<accession>A0AAV9ECL6</accession>
<evidence type="ECO:0000259" key="1">
    <source>
        <dbReference type="Pfam" id="PF00350"/>
    </source>
</evidence>
<dbReference type="InterPro" id="IPR022812">
    <property type="entry name" value="Dynamin"/>
</dbReference>
<feature type="domain" description="Dynamin N-terminal" evidence="1">
    <location>
        <begin position="1"/>
        <end position="67"/>
    </location>
</feature>
<keyword evidence="3" id="KW-1185">Reference proteome</keyword>
<reference evidence="2" key="2">
    <citation type="submission" date="2023-06" db="EMBL/GenBank/DDBJ databases">
        <authorList>
            <person name="Ma L."/>
            <person name="Liu K.-W."/>
            <person name="Li Z."/>
            <person name="Hsiao Y.-Y."/>
            <person name="Qi Y."/>
            <person name="Fu T."/>
            <person name="Tang G."/>
            <person name="Zhang D."/>
            <person name="Sun W.-H."/>
            <person name="Liu D.-K."/>
            <person name="Li Y."/>
            <person name="Chen G.-Z."/>
            <person name="Liu X.-D."/>
            <person name="Liao X.-Y."/>
            <person name="Jiang Y.-T."/>
            <person name="Yu X."/>
            <person name="Hao Y."/>
            <person name="Huang J."/>
            <person name="Zhao X.-W."/>
            <person name="Ke S."/>
            <person name="Chen Y.-Y."/>
            <person name="Wu W.-L."/>
            <person name="Hsu J.-L."/>
            <person name="Lin Y.-F."/>
            <person name="Huang M.-D."/>
            <person name="Li C.-Y."/>
            <person name="Huang L."/>
            <person name="Wang Z.-W."/>
            <person name="Zhao X."/>
            <person name="Zhong W.-Y."/>
            <person name="Peng D.-H."/>
            <person name="Ahmad S."/>
            <person name="Lan S."/>
            <person name="Zhang J.-S."/>
            <person name="Tsai W.-C."/>
            <person name="Van De Peer Y."/>
            <person name="Liu Z.-J."/>
        </authorList>
    </citation>
    <scope>NUCLEOTIDE SEQUENCE</scope>
    <source>
        <strain evidence="2">CP</strain>
        <tissue evidence="2">Leaves</tissue>
    </source>
</reference>
<name>A0AAV9ECL6_ACOCL</name>